<dbReference type="AlphaFoldDB" id="A0A1D2NMW1"/>
<evidence type="ECO:0000313" key="3">
    <source>
        <dbReference type="Proteomes" id="UP000094527"/>
    </source>
</evidence>
<comment type="caution">
    <text evidence="2">The sequence shown here is derived from an EMBL/GenBank/DDBJ whole genome shotgun (WGS) entry which is preliminary data.</text>
</comment>
<reference evidence="2 3" key="1">
    <citation type="journal article" date="2016" name="Genome Biol. Evol.">
        <title>Gene Family Evolution Reflects Adaptation to Soil Environmental Stressors in the Genome of the Collembolan Orchesella cincta.</title>
        <authorList>
            <person name="Faddeeva-Vakhrusheva A."/>
            <person name="Derks M.F."/>
            <person name="Anvar S.Y."/>
            <person name="Agamennone V."/>
            <person name="Suring W."/>
            <person name="Smit S."/>
            <person name="van Straalen N.M."/>
            <person name="Roelofs D."/>
        </authorList>
    </citation>
    <scope>NUCLEOTIDE SEQUENCE [LARGE SCALE GENOMIC DNA]</scope>
    <source>
        <tissue evidence="2">Mixed pool</tissue>
    </source>
</reference>
<name>A0A1D2NMW1_ORCCI</name>
<feature type="chain" id="PRO_5008905790" evidence="1">
    <location>
        <begin position="25"/>
        <end position="587"/>
    </location>
</feature>
<dbReference type="Proteomes" id="UP000094527">
    <property type="component" value="Unassembled WGS sequence"/>
</dbReference>
<dbReference type="OrthoDB" id="8275571at2759"/>
<proteinExistence type="predicted"/>
<accession>A0A1D2NMW1</accession>
<keyword evidence="1" id="KW-0732">Signal</keyword>
<sequence length="587" mass="66509">MENLKYYSLRVALILSVVYQEAFGGSVSFCDGQNFVNKTREQCTAGISFGDNKPDCICVSGIYRFLADSCETADGFADNVCTKITDDNGMGTSIVGVKFTRDPVDWTQTGIVCERKGFGTETWDFITDKHSRGSLTKSGNIYALNGNAYITKGRNGKQAFCLEPAEPADNERICRYLKAENEHVWNDPEIEVFVRTKCDGVPITPHKCFGVLTSSDCIGMSTILFRRRTRKWANGQILGGWQGGKTGEFETRPEKTCQIKTHPADPDDPSHPVEYWKHDNKFLNRKMMIYNIISQLDTGDINKTGNGTWGEPKRTFEVFDMMKNITRSYCPDKYVSGDWVDLVIELFYILHKGNIFRYDENLSVFEYEWIKDILSKCYTRVNDNSDPSKPNSVELASEPTPDSPIDEVCQAAGGRANGYCNGTLGLNNTGSCNFKPINVESHRANDSYHFVPDVAWNIVDLIQVVCFQEFNESYRMFHVLEQAAEKLFTLQIKNLWYYPNWSEKTKKRLLGTGADTQMHNLEVCVFSAYDINGQIPRLIRPGPVKYLRRKKRSPSIKPPANQGQFVDFFCSRSRKEFVTPASCAVDS</sequence>
<dbReference type="EMBL" id="LJIJ01000008">
    <property type="protein sequence ID" value="ODN06276.1"/>
    <property type="molecule type" value="Genomic_DNA"/>
</dbReference>
<gene>
    <name evidence="2" type="ORF">Ocin01_00396</name>
</gene>
<evidence type="ECO:0000256" key="1">
    <source>
        <dbReference type="SAM" id="SignalP"/>
    </source>
</evidence>
<keyword evidence="3" id="KW-1185">Reference proteome</keyword>
<evidence type="ECO:0000313" key="2">
    <source>
        <dbReference type="EMBL" id="ODN06276.1"/>
    </source>
</evidence>
<feature type="signal peptide" evidence="1">
    <location>
        <begin position="1"/>
        <end position="24"/>
    </location>
</feature>
<protein>
    <submittedName>
        <fullName evidence="2">Uncharacterized protein</fullName>
    </submittedName>
</protein>
<organism evidence="2 3">
    <name type="scientific">Orchesella cincta</name>
    <name type="common">Springtail</name>
    <name type="synonym">Podura cincta</name>
    <dbReference type="NCBI Taxonomy" id="48709"/>
    <lineage>
        <taxon>Eukaryota</taxon>
        <taxon>Metazoa</taxon>
        <taxon>Ecdysozoa</taxon>
        <taxon>Arthropoda</taxon>
        <taxon>Hexapoda</taxon>
        <taxon>Collembola</taxon>
        <taxon>Entomobryomorpha</taxon>
        <taxon>Entomobryoidea</taxon>
        <taxon>Orchesellidae</taxon>
        <taxon>Orchesellinae</taxon>
        <taxon>Orchesella</taxon>
    </lineage>
</organism>